<gene>
    <name evidence="1" type="ORF">MCOR33_006926</name>
</gene>
<reference evidence="1" key="1">
    <citation type="submission" date="2021-01" db="EMBL/GenBank/DDBJ databases">
        <title>Deciphering the adaptive evolutionary patterns associated with biogeogrpahic diversity in the finger millet blast pathogen Magnaporthe oryzae in Eastern Africa.</title>
        <authorList>
            <person name="Onyema G."/>
            <person name="Shittu T.A."/>
            <person name="Dodsworth S."/>
            <person name="Devilliers S."/>
            <person name="Muthumeenakshi S."/>
            <person name="Sreenivasaprasad S."/>
        </authorList>
    </citation>
    <scope>NUCLEOTIDE SEQUENCE</scope>
    <source>
        <strain evidence="1">D15/s37</strain>
    </source>
</reference>
<comment type="caution">
    <text evidence="1">The sequence shown here is derived from an EMBL/GenBank/DDBJ whole genome shotgun (WGS) entry which is preliminary data.</text>
</comment>
<organism evidence="1 2">
    <name type="scientific">Pyricularia grisea</name>
    <name type="common">Crabgrass-specific blast fungus</name>
    <name type="synonym">Magnaporthe grisea</name>
    <dbReference type="NCBI Taxonomy" id="148305"/>
    <lineage>
        <taxon>Eukaryota</taxon>
        <taxon>Fungi</taxon>
        <taxon>Dikarya</taxon>
        <taxon>Ascomycota</taxon>
        <taxon>Pezizomycotina</taxon>
        <taxon>Sordariomycetes</taxon>
        <taxon>Sordariomycetidae</taxon>
        <taxon>Magnaporthales</taxon>
        <taxon>Pyriculariaceae</taxon>
        <taxon>Pyricularia</taxon>
    </lineage>
</organism>
<evidence type="ECO:0000313" key="1">
    <source>
        <dbReference type="EMBL" id="KAI6296432.1"/>
    </source>
</evidence>
<name>A0ABQ8NHZ3_PYRGI</name>
<sequence>MGQSVPRQTLSSPAPICVLVSTVPQHKDWGPSIRMEKVECAGTACSYKSGERRGRGVVEAVGTLSLTGRVEAENNGNISQKFQFGDNTSKQLTGLPPSLPQTGNILSKLIR</sequence>
<accession>A0ABQ8NHZ3</accession>
<evidence type="ECO:0000313" key="2">
    <source>
        <dbReference type="Proteomes" id="UP001059893"/>
    </source>
</evidence>
<protein>
    <submittedName>
        <fullName evidence="1">Uncharacterized protein</fullName>
    </submittedName>
</protein>
<dbReference type="EMBL" id="JABSND010000134">
    <property type="protein sequence ID" value="KAI6296432.1"/>
    <property type="molecule type" value="Genomic_DNA"/>
</dbReference>
<proteinExistence type="predicted"/>
<keyword evidence="2" id="KW-1185">Reference proteome</keyword>
<dbReference type="Proteomes" id="UP001059893">
    <property type="component" value="Unassembled WGS sequence"/>
</dbReference>